<organism evidence="2 3">
    <name type="scientific">Pomacea canaliculata</name>
    <name type="common">Golden apple snail</name>
    <dbReference type="NCBI Taxonomy" id="400727"/>
    <lineage>
        <taxon>Eukaryota</taxon>
        <taxon>Metazoa</taxon>
        <taxon>Spiralia</taxon>
        <taxon>Lophotrochozoa</taxon>
        <taxon>Mollusca</taxon>
        <taxon>Gastropoda</taxon>
        <taxon>Caenogastropoda</taxon>
        <taxon>Architaenioglossa</taxon>
        <taxon>Ampullarioidea</taxon>
        <taxon>Ampullariidae</taxon>
        <taxon>Pomacea</taxon>
    </lineage>
</organism>
<protein>
    <submittedName>
        <fullName evidence="2">Uncharacterized protein</fullName>
    </submittedName>
</protein>
<reference evidence="2 3" key="1">
    <citation type="submission" date="2018-04" db="EMBL/GenBank/DDBJ databases">
        <title>The genome of golden apple snail Pomacea canaliculata provides insight into stress tolerance and invasive adaptation.</title>
        <authorList>
            <person name="Liu C."/>
            <person name="Liu B."/>
            <person name="Ren Y."/>
            <person name="Zhang Y."/>
            <person name="Wang H."/>
            <person name="Li S."/>
            <person name="Jiang F."/>
            <person name="Yin L."/>
            <person name="Zhang G."/>
            <person name="Qian W."/>
            <person name="Fan W."/>
        </authorList>
    </citation>
    <scope>NUCLEOTIDE SEQUENCE [LARGE SCALE GENOMIC DNA]</scope>
    <source>
        <strain evidence="2">SZHN2017</strain>
        <tissue evidence="2">Muscle</tissue>
    </source>
</reference>
<dbReference type="EMBL" id="PZQS01000012">
    <property type="protein sequence ID" value="PVD20943.1"/>
    <property type="molecule type" value="Genomic_DNA"/>
</dbReference>
<sequence>MVDGEQTFRRRIVSYISTCKGSDTKRPFFASYQLKKVSSCVFISSNMKAVIVVVLCALVALSQAGLIYPGYGNGGYGGRLGGFGGIGGYGGHGGGRGGYDGFGGYGGGYPHFKGYYD</sequence>
<keyword evidence="1" id="KW-1133">Transmembrane helix</keyword>
<gene>
    <name evidence="2" type="ORF">C0Q70_19106</name>
</gene>
<proteinExistence type="predicted"/>
<keyword evidence="1" id="KW-0812">Transmembrane</keyword>
<keyword evidence="1" id="KW-0472">Membrane</keyword>
<keyword evidence="3" id="KW-1185">Reference proteome</keyword>
<evidence type="ECO:0000313" key="3">
    <source>
        <dbReference type="Proteomes" id="UP000245119"/>
    </source>
</evidence>
<evidence type="ECO:0000313" key="2">
    <source>
        <dbReference type="EMBL" id="PVD20943.1"/>
    </source>
</evidence>
<comment type="caution">
    <text evidence="2">The sequence shown here is derived from an EMBL/GenBank/DDBJ whole genome shotgun (WGS) entry which is preliminary data.</text>
</comment>
<feature type="transmembrane region" description="Helical" evidence="1">
    <location>
        <begin position="49"/>
        <end position="71"/>
    </location>
</feature>
<evidence type="ECO:0000256" key="1">
    <source>
        <dbReference type="SAM" id="Phobius"/>
    </source>
</evidence>
<name>A0A2T7NID8_POMCA</name>
<accession>A0A2T7NID8</accession>
<dbReference type="Proteomes" id="UP000245119">
    <property type="component" value="Linkage Group LG12"/>
</dbReference>
<dbReference type="AlphaFoldDB" id="A0A2T7NID8"/>